<keyword evidence="4" id="KW-1185">Reference proteome</keyword>
<gene>
    <name evidence="3" type="ORF">PPERSA_08174</name>
</gene>
<reference evidence="3 4" key="1">
    <citation type="journal article" date="2015" name="Sci. Rep.">
        <title>Genome of the facultative scuticociliatosis pathogen Pseudocohnilembus persalinus provides insight into its virulence through horizontal gene transfer.</title>
        <authorList>
            <person name="Xiong J."/>
            <person name="Wang G."/>
            <person name="Cheng J."/>
            <person name="Tian M."/>
            <person name="Pan X."/>
            <person name="Warren A."/>
            <person name="Jiang C."/>
            <person name="Yuan D."/>
            <person name="Miao W."/>
        </authorList>
    </citation>
    <scope>NUCLEOTIDE SEQUENCE [LARGE SCALE GENOMIC DNA]</scope>
    <source>
        <strain evidence="3">36N120E</strain>
    </source>
</reference>
<feature type="compositionally biased region" description="Low complexity" evidence="2">
    <location>
        <begin position="87"/>
        <end position="100"/>
    </location>
</feature>
<comment type="caution">
    <text evidence="3">The sequence shown here is derived from an EMBL/GenBank/DDBJ whole genome shotgun (WGS) entry which is preliminary data.</text>
</comment>
<accession>A0A0V0R391</accession>
<evidence type="ECO:0000256" key="2">
    <source>
        <dbReference type="SAM" id="MobiDB-lite"/>
    </source>
</evidence>
<dbReference type="AlphaFoldDB" id="A0A0V0R391"/>
<sequence length="346" mass="41594">MAKYKLQLPSIEDQKESEQNIYEDNLQSHQMKDLQDLILEDYEKKKQIYIPSQQNNWLNSKQNQFSKTARVFSNSNRSKVDEKKIQQIKNQQSKLNQNKQRGFRSQTIGIKSNSYRQFNTQQDDLDTKSYNQTQYLNTYDNNNEQNEYHCYYKSQSERKQNTLQEQNNGKDRNISKTYTKVEIQNMLAQRPQQNSYLNTNNTYNYKRGLSSTNDYDSLNKKLYQKQQLQEQQTVDFSDKNLNELNEIEIKLIDFSCMTNQKTNNYVIPNSKNIKKFNFLSDKRFKFTEISIDELDVDQFQNAMKNENIVNYKEEYNEKQQKHKQQELVLNNCSKIERDMIEYYAID</sequence>
<dbReference type="InParanoid" id="A0A0V0R391"/>
<evidence type="ECO:0000313" key="4">
    <source>
        <dbReference type="Proteomes" id="UP000054937"/>
    </source>
</evidence>
<evidence type="ECO:0000256" key="1">
    <source>
        <dbReference type="SAM" id="Coils"/>
    </source>
</evidence>
<name>A0A0V0R391_PSEPJ</name>
<feature type="coiled-coil region" evidence="1">
    <location>
        <begin position="301"/>
        <end position="328"/>
    </location>
</feature>
<feature type="region of interest" description="Disordered" evidence="2">
    <location>
        <begin position="73"/>
        <end position="102"/>
    </location>
</feature>
<protein>
    <submittedName>
        <fullName evidence="3">Uncharacterized protein</fullName>
    </submittedName>
</protein>
<keyword evidence="1" id="KW-0175">Coiled coil</keyword>
<organism evidence="3 4">
    <name type="scientific">Pseudocohnilembus persalinus</name>
    <name type="common">Ciliate</name>
    <dbReference type="NCBI Taxonomy" id="266149"/>
    <lineage>
        <taxon>Eukaryota</taxon>
        <taxon>Sar</taxon>
        <taxon>Alveolata</taxon>
        <taxon>Ciliophora</taxon>
        <taxon>Intramacronucleata</taxon>
        <taxon>Oligohymenophorea</taxon>
        <taxon>Scuticociliatia</taxon>
        <taxon>Philasterida</taxon>
        <taxon>Pseudocohnilembidae</taxon>
        <taxon>Pseudocohnilembus</taxon>
    </lineage>
</organism>
<proteinExistence type="predicted"/>
<evidence type="ECO:0000313" key="3">
    <source>
        <dbReference type="EMBL" id="KRX08971.1"/>
    </source>
</evidence>
<dbReference type="EMBL" id="LDAU01000056">
    <property type="protein sequence ID" value="KRX08971.1"/>
    <property type="molecule type" value="Genomic_DNA"/>
</dbReference>
<dbReference type="Proteomes" id="UP000054937">
    <property type="component" value="Unassembled WGS sequence"/>
</dbReference>